<dbReference type="Pfam" id="PF15963">
    <property type="entry name" value="Myb_DNA-bind_7"/>
    <property type="match status" value="1"/>
</dbReference>
<dbReference type="PANTHER" id="PTHR22929">
    <property type="entry name" value="RNA POLYMERASE III TRANSCRIPTION INITIATION FACTOR B"/>
    <property type="match status" value="1"/>
</dbReference>
<keyword evidence="3" id="KW-1185">Reference proteome</keyword>
<dbReference type="InterPro" id="IPR009057">
    <property type="entry name" value="Homeodomain-like_sf"/>
</dbReference>
<reference evidence="2" key="1">
    <citation type="journal article" date="2020" name="Stud. Mycol.">
        <title>101 Dothideomycetes genomes: a test case for predicting lifestyles and emergence of pathogens.</title>
        <authorList>
            <person name="Haridas S."/>
            <person name="Albert R."/>
            <person name="Binder M."/>
            <person name="Bloem J."/>
            <person name="Labutti K."/>
            <person name="Salamov A."/>
            <person name="Andreopoulos B."/>
            <person name="Baker S."/>
            <person name="Barry K."/>
            <person name="Bills G."/>
            <person name="Bluhm B."/>
            <person name="Cannon C."/>
            <person name="Castanera R."/>
            <person name="Culley D."/>
            <person name="Daum C."/>
            <person name="Ezra D."/>
            <person name="Gonzalez J."/>
            <person name="Henrissat B."/>
            <person name="Kuo A."/>
            <person name="Liang C."/>
            <person name="Lipzen A."/>
            <person name="Lutzoni F."/>
            <person name="Magnuson J."/>
            <person name="Mondo S."/>
            <person name="Nolan M."/>
            <person name="Ohm R."/>
            <person name="Pangilinan J."/>
            <person name="Park H.-J."/>
            <person name="Ramirez L."/>
            <person name="Alfaro M."/>
            <person name="Sun H."/>
            <person name="Tritt A."/>
            <person name="Yoshinaga Y."/>
            <person name="Zwiers L.-H."/>
            <person name="Turgeon B."/>
            <person name="Goodwin S."/>
            <person name="Spatafora J."/>
            <person name="Crous P."/>
            <person name="Grigoriev I."/>
        </authorList>
    </citation>
    <scope>NUCLEOTIDE SEQUENCE</scope>
    <source>
        <strain evidence="2">CBS 262.69</strain>
    </source>
</reference>
<dbReference type="PANTHER" id="PTHR22929:SF0">
    <property type="entry name" value="TRANSCRIPTION FACTOR TFIIIB COMPONENT B'' HOMOLOG"/>
    <property type="match status" value="1"/>
</dbReference>
<dbReference type="Gene3D" id="1.10.10.60">
    <property type="entry name" value="Homeodomain-like"/>
    <property type="match status" value="1"/>
</dbReference>
<dbReference type="CDD" id="cd00167">
    <property type="entry name" value="SANT"/>
    <property type="match status" value="1"/>
</dbReference>
<feature type="domain" description="Transcription factor TFIIIB component B'' Myb" evidence="1">
    <location>
        <begin position="2"/>
        <end position="60"/>
    </location>
</feature>
<evidence type="ECO:0000313" key="2">
    <source>
        <dbReference type="EMBL" id="KAF2403269.1"/>
    </source>
</evidence>
<dbReference type="InterPro" id="IPR001005">
    <property type="entry name" value="SANT/Myb"/>
</dbReference>
<dbReference type="GO" id="GO:0070898">
    <property type="term" value="P:RNA polymerase III preinitiation complex assembly"/>
    <property type="evidence" value="ECO:0007669"/>
    <property type="project" value="TreeGrafter"/>
</dbReference>
<organism evidence="2 3">
    <name type="scientific">Trichodelitschia bisporula</name>
    <dbReference type="NCBI Taxonomy" id="703511"/>
    <lineage>
        <taxon>Eukaryota</taxon>
        <taxon>Fungi</taxon>
        <taxon>Dikarya</taxon>
        <taxon>Ascomycota</taxon>
        <taxon>Pezizomycotina</taxon>
        <taxon>Dothideomycetes</taxon>
        <taxon>Dothideomycetes incertae sedis</taxon>
        <taxon>Phaeotrichales</taxon>
        <taxon>Phaeotrichaceae</taxon>
        <taxon>Trichodelitschia</taxon>
    </lineage>
</organism>
<accession>A0A6G1I5C6</accession>
<dbReference type="GO" id="GO:0001156">
    <property type="term" value="F:TFIIIC-class transcription factor complex binding"/>
    <property type="evidence" value="ECO:0007669"/>
    <property type="project" value="TreeGrafter"/>
</dbReference>
<sequence length="62" mass="7203">NERWTDTATDKFYAALSQFGCDFMIISQLFPGRTRRQVKAKFVREERADPERVREALQGHAG</sequence>
<dbReference type="GO" id="GO:0000126">
    <property type="term" value="C:transcription factor TFIIIB complex"/>
    <property type="evidence" value="ECO:0007669"/>
    <property type="project" value="TreeGrafter"/>
</dbReference>
<feature type="non-terminal residue" evidence="2">
    <location>
        <position position="62"/>
    </location>
</feature>
<evidence type="ECO:0000313" key="3">
    <source>
        <dbReference type="Proteomes" id="UP000799640"/>
    </source>
</evidence>
<dbReference type="SUPFAM" id="SSF46689">
    <property type="entry name" value="Homeodomain-like"/>
    <property type="match status" value="1"/>
</dbReference>
<dbReference type="EMBL" id="ML996690">
    <property type="protein sequence ID" value="KAF2403269.1"/>
    <property type="molecule type" value="Genomic_DNA"/>
</dbReference>
<proteinExistence type="predicted"/>
<dbReference type="AlphaFoldDB" id="A0A6G1I5C6"/>
<evidence type="ECO:0000259" key="1">
    <source>
        <dbReference type="Pfam" id="PF15963"/>
    </source>
</evidence>
<feature type="non-terminal residue" evidence="2">
    <location>
        <position position="1"/>
    </location>
</feature>
<dbReference type="Proteomes" id="UP000799640">
    <property type="component" value="Unassembled WGS sequence"/>
</dbReference>
<dbReference type="InterPro" id="IPR039467">
    <property type="entry name" value="TFIIIB_B''_Myb"/>
</dbReference>
<protein>
    <recommendedName>
        <fullName evidence="1">Transcription factor TFIIIB component B'' Myb domain-containing protein</fullName>
    </recommendedName>
</protein>
<gene>
    <name evidence="2" type="ORF">EJ06DRAFT_457408</name>
</gene>
<dbReference type="OrthoDB" id="272624at2759"/>
<name>A0A6G1I5C6_9PEZI</name>